<dbReference type="Pfam" id="PF25601">
    <property type="entry name" value="AAA_lid_14"/>
    <property type="match status" value="1"/>
</dbReference>
<evidence type="ECO:0000256" key="2">
    <source>
        <dbReference type="ARBA" id="ARBA00022840"/>
    </source>
</evidence>
<dbReference type="HOGENOM" id="CLU_000445_0_7_4"/>
<keyword evidence="1" id="KW-0547">Nucleotide-binding</keyword>
<keyword evidence="4" id="KW-0804">Transcription</keyword>
<dbReference type="STRING" id="640512.BC1003_5950"/>
<organism evidence="6">
    <name type="scientific">Burkholderia sp. (strain CCGE1003)</name>
    <dbReference type="NCBI Taxonomy" id="640512"/>
    <lineage>
        <taxon>Bacteria</taxon>
        <taxon>Pseudomonadati</taxon>
        <taxon>Pseudomonadota</taxon>
        <taxon>Betaproteobacteria</taxon>
        <taxon>Burkholderiales</taxon>
        <taxon>Burkholderiaceae</taxon>
        <taxon>Burkholderia</taxon>
    </lineage>
</organism>
<evidence type="ECO:0000256" key="4">
    <source>
        <dbReference type="ARBA" id="ARBA00023163"/>
    </source>
</evidence>
<dbReference type="Gene3D" id="3.40.50.300">
    <property type="entry name" value="P-loop containing nucleotide triphosphate hydrolases"/>
    <property type="match status" value="1"/>
</dbReference>
<evidence type="ECO:0000313" key="6">
    <source>
        <dbReference type="EMBL" id="ADN61859.1"/>
    </source>
</evidence>
<dbReference type="OrthoDB" id="9761705at2"/>
<feature type="domain" description="Sigma-54 factor interaction" evidence="5">
    <location>
        <begin position="25"/>
        <end position="253"/>
    </location>
</feature>
<dbReference type="eggNOG" id="COG3829">
    <property type="taxonomic scope" value="Bacteria"/>
</dbReference>
<dbReference type="SUPFAM" id="SSF52540">
    <property type="entry name" value="P-loop containing nucleoside triphosphate hydrolases"/>
    <property type="match status" value="1"/>
</dbReference>
<dbReference type="InterPro" id="IPR002078">
    <property type="entry name" value="Sigma_54_int"/>
</dbReference>
<dbReference type="AlphaFoldDB" id="E1THZ8"/>
<keyword evidence="2" id="KW-0067">ATP-binding</keyword>
<dbReference type="GO" id="GO:0006355">
    <property type="term" value="P:regulation of DNA-templated transcription"/>
    <property type="evidence" value="ECO:0007669"/>
    <property type="project" value="InterPro"/>
</dbReference>
<dbReference type="Gene3D" id="1.10.8.60">
    <property type="match status" value="1"/>
</dbReference>
<dbReference type="FunFam" id="3.40.50.300:FF:000006">
    <property type="entry name" value="DNA-binding transcriptional regulator NtrC"/>
    <property type="match status" value="1"/>
</dbReference>
<accession>E1THZ8</accession>
<sequence length="390" mass="42558">MTAHDPLDRARADSPHSAALPLGRLCGNDATMLAVLSRARLLIDRQLPILILGETGTGKEYLARALHDYSSRRHASMVSVNCGSIPENLIESELFGYTRGAFSGALSSGMKGKVVLAHRGTLFLDEIGDMPAAQQTRLLRALSEREVTPIGSAEPIAVDLQLICATHQNIESRVEAGTFREDLYYRIAVGIIHLPPVRERHDRAWLLQSILEREAPGFTLEGNVDSEAREMLLHCNWPGNLRQMRAAIQYACAVKSGELIRACDLPANVQPGKGLGVRREPRASFHATLQAAPPAYATSDDLPHAAAANDMPYAARGARGAPHADIARLPVAAPSERDNILRALSASRWNISAASRELGICRASLYRKLRQFRIPHVRDLGCDMLMADHG</sequence>
<dbReference type="PROSITE" id="PS50045">
    <property type="entry name" value="SIGMA54_INTERACT_4"/>
    <property type="match status" value="1"/>
</dbReference>
<dbReference type="PROSITE" id="PS00675">
    <property type="entry name" value="SIGMA54_INTERACT_1"/>
    <property type="match status" value="1"/>
</dbReference>
<dbReference type="KEGG" id="bgf:BC1003_5950"/>
<proteinExistence type="predicted"/>
<dbReference type="Pfam" id="PF00158">
    <property type="entry name" value="Sigma54_activat"/>
    <property type="match status" value="1"/>
</dbReference>
<dbReference type="InterPro" id="IPR003593">
    <property type="entry name" value="AAA+_ATPase"/>
</dbReference>
<dbReference type="SMART" id="SM00382">
    <property type="entry name" value="AAA"/>
    <property type="match status" value="1"/>
</dbReference>
<dbReference type="InterPro" id="IPR058031">
    <property type="entry name" value="AAA_lid_NorR"/>
</dbReference>
<dbReference type="InterPro" id="IPR025662">
    <property type="entry name" value="Sigma_54_int_dom_ATP-bd_1"/>
</dbReference>
<protein>
    <submittedName>
        <fullName evidence="6">Sigma54 specific transcriptional regulator, Fis family</fullName>
    </submittedName>
</protein>
<dbReference type="Pfam" id="PF02954">
    <property type="entry name" value="HTH_8"/>
    <property type="match status" value="1"/>
</dbReference>
<dbReference type="EMBL" id="CP002218">
    <property type="protein sequence ID" value="ADN61859.1"/>
    <property type="molecule type" value="Genomic_DNA"/>
</dbReference>
<dbReference type="CDD" id="cd00009">
    <property type="entry name" value="AAA"/>
    <property type="match status" value="1"/>
</dbReference>
<dbReference type="GO" id="GO:0005524">
    <property type="term" value="F:ATP binding"/>
    <property type="evidence" value="ECO:0007669"/>
    <property type="project" value="UniProtKB-KW"/>
</dbReference>
<keyword evidence="3" id="KW-0805">Transcription regulation</keyword>
<name>E1THZ8_BURSG</name>
<evidence type="ECO:0000259" key="5">
    <source>
        <dbReference type="PROSITE" id="PS50045"/>
    </source>
</evidence>
<dbReference type="Gene3D" id="1.10.10.60">
    <property type="entry name" value="Homeodomain-like"/>
    <property type="match status" value="1"/>
</dbReference>
<dbReference type="PANTHER" id="PTHR32071:SF77">
    <property type="entry name" value="TRANSCRIPTIONAL REGULATORY PROTEIN"/>
    <property type="match status" value="1"/>
</dbReference>
<reference evidence="6" key="1">
    <citation type="submission" date="2010-09" db="EMBL/GenBank/DDBJ databases">
        <title>Complete sequence of chromosome2 of Burkholderia sp. CCGE1003.</title>
        <authorList>
            <consortium name="US DOE Joint Genome Institute"/>
            <person name="Lucas S."/>
            <person name="Copeland A."/>
            <person name="Lapidus A."/>
            <person name="Cheng J.-F."/>
            <person name="Bruce D."/>
            <person name="Goodwin L."/>
            <person name="Pitluck S."/>
            <person name="Daligault H."/>
            <person name="Davenport K."/>
            <person name="Detter J.C."/>
            <person name="Han C."/>
            <person name="Tapia R."/>
            <person name="Land M."/>
            <person name="Hauser L."/>
            <person name="Jeffries C."/>
            <person name="Kyrpides N."/>
            <person name="Ivanova N."/>
            <person name="Ovchinnikova G."/>
            <person name="Martinez-Romero E."/>
            <person name="Rogel M.A."/>
            <person name="Auchtung J."/>
            <person name="Tiedje J.M."/>
            <person name="Woyke T."/>
        </authorList>
    </citation>
    <scope>NUCLEOTIDE SEQUENCE</scope>
    <source>
        <strain evidence="6">CCGE1003</strain>
    </source>
</reference>
<dbReference type="SUPFAM" id="SSF46689">
    <property type="entry name" value="Homeodomain-like"/>
    <property type="match status" value="1"/>
</dbReference>
<gene>
    <name evidence="6" type="ordered locus">BC1003_5950</name>
</gene>
<dbReference type="InterPro" id="IPR002197">
    <property type="entry name" value="HTH_Fis"/>
</dbReference>
<dbReference type="InterPro" id="IPR009057">
    <property type="entry name" value="Homeodomain-like_sf"/>
</dbReference>
<evidence type="ECO:0000256" key="1">
    <source>
        <dbReference type="ARBA" id="ARBA00022741"/>
    </source>
</evidence>
<dbReference type="PANTHER" id="PTHR32071">
    <property type="entry name" value="TRANSCRIPTIONAL REGULATORY PROTEIN"/>
    <property type="match status" value="1"/>
</dbReference>
<dbReference type="GO" id="GO:0043565">
    <property type="term" value="F:sequence-specific DNA binding"/>
    <property type="evidence" value="ECO:0007669"/>
    <property type="project" value="InterPro"/>
</dbReference>
<dbReference type="PRINTS" id="PR01590">
    <property type="entry name" value="HTHFIS"/>
</dbReference>
<evidence type="ECO:0000256" key="3">
    <source>
        <dbReference type="ARBA" id="ARBA00023015"/>
    </source>
</evidence>
<dbReference type="InterPro" id="IPR027417">
    <property type="entry name" value="P-loop_NTPase"/>
</dbReference>